<protein>
    <submittedName>
        <fullName evidence="1">Uncharacterized protein</fullName>
    </submittedName>
</protein>
<organism evidence="1 2">
    <name type="scientific">Leptospira stimsonii</name>
    <dbReference type="NCBI Taxonomy" id="2202203"/>
    <lineage>
        <taxon>Bacteria</taxon>
        <taxon>Pseudomonadati</taxon>
        <taxon>Spirochaetota</taxon>
        <taxon>Spirochaetia</taxon>
        <taxon>Leptospirales</taxon>
        <taxon>Leptospiraceae</taxon>
        <taxon>Leptospira</taxon>
    </lineage>
</organism>
<accession>A0A8B3CST2</accession>
<gene>
    <name evidence="1" type="ORF">DLM78_01860</name>
</gene>
<dbReference type="Proteomes" id="UP000266669">
    <property type="component" value="Unassembled WGS sequence"/>
</dbReference>
<name>A0A8B3CST2_9LEPT</name>
<dbReference type="EMBL" id="QHCS01000001">
    <property type="protein sequence ID" value="RHX87759.1"/>
    <property type="molecule type" value="Genomic_DNA"/>
</dbReference>
<proteinExistence type="predicted"/>
<evidence type="ECO:0000313" key="2">
    <source>
        <dbReference type="Proteomes" id="UP000266669"/>
    </source>
</evidence>
<dbReference type="RefSeq" id="WP_118980377.1">
    <property type="nucleotide sequence ID" value="NZ_QHCS01000001.1"/>
</dbReference>
<reference evidence="2" key="1">
    <citation type="submission" date="2018-05" db="EMBL/GenBank/DDBJ databases">
        <title>Leptospira yasudae sp. nov. and Leptospira stimsonii sp. nov., two pathogenic species of the genus Leptospira isolated from environmental sources.</title>
        <authorList>
            <person name="Casanovas-Massana A."/>
            <person name="Hamond C."/>
            <person name="Santos L.A."/>
            <person name="Hacker K.P."/>
            <person name="Balassiano I."/>
            <person name="Medeiros M.A."/>
            <person name="Reis M.G."/>
            <person name="Ko A.I."/>
            <person name="Wunder E.A."/>
        </authorList>
    </citation>
    <scope>NUCLEOTIDE SEQUENCE [LARGE SCALE GENOMIC DNA]</scope>
    <source>
        <strain evidence="2">AMB6-RJ</strain>
    </source>
</reference>
<sequence>MNISSGVQRISFPGEGLAYVSPARFGGKVEAVDRIRREDFNSDRGFPGKNFARPSTDTLLPQGRGSLIDFYA</sequence>
<comment type="caution">
    <text evidence="1">The sequence shown here is derived from an EMBL/GenBank/DDBJ whole genome shotgun (WGS) entry which is preliminary data.</text>
</comment>
<evidence type="ECO:0000313" key="1">
    <source>
        <dbReference type="EMBL" id="RHX87759.1"/>
    </source>
</evidence>
<dbReference type="AlphaFoldDB" id="A0A8B3CST2"/>